<accession>A0A024S1Y2</accession>
<dbReference type="OrthoDB" id="442731at2759"/>
<evidence type="ECO:0000313" key="3">
    <source>
        <dbReference type="Proteomes" id="UP000024376"/>
    </source>
</evidence>
<dbReference type="PANTHER" id="PTHR32305:SF15">
    <property type="entry name" value="PROTEIN RHSA-RELATED"/>
    <property type="match status" value="1"/>
</dbReference>
<dbReference type="InterPro" id="IPR006530">
    <property type="entry name" value="YD"/>
</dbReference>
<proteinExistence type="predicted"/>
<gene>
    <name evidence="2" type="ORF">M419DRAFT_11208</name>
</gene>
<name>A0A024S1Y2_HYPJR</name>
<dbReference type="InterPro" id="IPR031325">
    <property type="entry name" value="RHS_repeat"/>
</dbReference>
<dbReference type="Pfam" id="PF05593">
    <property type="entry name" value="RHS_repeat"/>
    <property type="match status" value="2"/>
</dbReference>
<dbReference type="Gene3D" id="2.180.10.10">
    <property type="entry name" value="RHS repeat-associated core"/>
    <property type="match status" value="2"/>
</dbReference>
<evidence type="ECO:0008006" key="4">
    <source>
        <dbReference type="Google" id="ProtNLM"/>
    </source>
</evidence>
<dbReference type="Proteomes" id="UP000024376">
    <property type="component" value="Unassembled WGS sequence"/>
</dbReference>
<feature type="region of interest" description="Disordered" evidence="1">
    <location>
        <begin position="1089"/>
        <end position="1110"/>
    </location>
</feature>
<dbReference type="EMBL" id="KI911158">
    <property type="protein sequence ID" value="ETR99102.1"/>
    <property type="molecule type" value="Genomic_DNA"/>
</dbReference>
<reference evidence="3" key="1">
    <citation type="journal article" date="2013" name="Ind. Biotechnol.">
        <title>Comparative genomics analysis of Trichoderma reesei strains.</title>
        <authorList>
            <person name="Koike H."/>
            <person name="Aerts A."/>
            <person name="LaButti K."/>
            <person name="Grigoriev I.V."/>
            <person name="Baker S.E."/>
        </authorList>
    </citation>
    <scope>NUCLEOTIDE SEQUENCE [LARGE SCALE GENOMIC DNA]</scope>
    <source>
        <strain evidence="3">ATCC 56765 / BCRC 32924 / NRRL 11460 / Rut C-30</strain>
    </source>
</reference>
<dbReference type="HOGENOM" id="CLU_246674_0_0_1"/>
<dbReference type="NCBIfam" id="TIGR03696">
    <property type="entry name" value="Rhs_assc_core"/>
    <property type="match status" value="1"/>
</dbReference>
<evidence type="ECO:0000256" key="1">
    <source>
        <dbReference type="SAM" id="MobiDB-lite"/>
    </source>
</evidence>
<dbReference type="InterPro" id="IPR022385">
    <property type="entry name" value="Rhs_assc_core"/>
</dbReference>
<dbReference type="KEGG" id="trr:M419DRAFT_11208"/>
<dbReference type="InterPro" id="IPR050708">
    <property type="entry name" value="T6SS_VgrG/RHS"/>
</dbReference>
<dbReference type="PANTHER" id="PTHR32305">
    <property type="match status" value="1"/>
</dbReference>
<organism evidence="2 3">
    <name type="scientific">Hypocrea jecorina (strain ATCC 56765 / BCRC 32924 / NRRL 11460 / Rut C-30)</name>
    <name type="common">Trichoderma reesei</name>
    <dbReference type="NCBI Taxonomy" id="1344414"/>
    <lineage>
        <taxon>Eukaryota</taxon>
        <taxon>Fungi</taxon>
        <taxon>Dikarya</taxon>
        <taxon>Ascomycota</taxon>
        <taxon>Pezizomycotina</taxon>
        <taxon>Sordariomycetes</taxon>
        <taxon>Hypocreomycetidae</taxon>
        <taxon>Hypocreales</taxon>
        <taxon>Hypocreaceae</taxon>
        <taxon>Trichoderma</taxon>
    </lineage>
</organism>
<protein>
    <recommendedName>
        <fullName evidence="4">RHS repeat-associated core domain-containing protein</fullName>
    </recommendedName>
</protein>
<sequence length="1628" mass="176450">MSKNQSDGEGGQYQGSQAFTHIVPGREESINPNTGTLNFSKPLLQLRGHVSSADFSLVLSYQPGSAGAFGLPRNWSLNLPYVVPESSVTFSGRTYAIDYTWSDLDGHQSGLKYMNNHGIVFEPAVPPQPLPTGQPGEYAYKLKLQDGSRDYFDALGRPVAHQDVFGNSLHYVYLDGATGGAVTSDPCLDYILDSWGQKVTFEYQPGTEMFIKGPATQLTRVRFDEAGVDLFTDSMGFETRFTYTSVNDVPSVLQEIRYPTGLISKFAYSALDYLDGDNNVKSLPAVSDHYHVNAQGETLKHTNYQYGPSDGLTFTGISIGCQLSGLKDDLMDQGDSNYRYDVLVTQLDGGGKTLAATMNQFNYLHLPVTEFKYLVNGQGGLVSVYMTKYTYEVDPDKHARTTNYAQPTEIECFRNVGDGTFDNWKYMKKSAMSYNAFGELLSLKEDIYNRDDARYVATRSVARDYYTTRKLRLQRIKTEVETDLITGMAWKTSNTLSDDETTVKSSTVSFKASSGAAMQPWKTTTKQYDSRGRVTKETLAWAEGAVVPDGSASSYETSAQYSFSNGILTLKTSDSLGVVTSEHDMRLDGGPMVRKTLPRGQSASYQYDTLGRLVKQTDALGGATTKSYTVTTSFITETSCDWKGYITQTTYDSLGRPVKIADNGDPTKQPSDNPSRVLKRDSYDALGNVACTKDVIGLATNYTFDALGRVVQQADATGNVQATTYDDRALTITQTLNGDVRKKVVLDNYDRVVSQTVFADSGSNTSYCLVQETVYNGKGQTVKETVLQRPAGGGHSGETKTLKSIAYTYDADGRKASETVTGAGDAGDDVVTRRFVYDLRGNQHTWFKDVKYADGRAFSQQGPTTIYNMHGNITLLRNQLGQEEKNEYDENGWLTKTTRFDGSTLTFEHDACGQTVRTTSASGTTEIKYKAKGQVESSQFRDAVVRYDYYIDGSPRSVDYGCGYVQIYERDWTSRTSVEIDVFGTRTDIAYDSLGRKASVASQGDVVTYSYGTSNHCLGVLVGYTLSGGMQYTTQISYDGFQQKSQVKTVATDSTVLLQTTYEMSSRGTMSSIKSASARRPELNKSRSWTYDGLGQMTEERSSSGGGQTDDDVLLQRFEYDGNHNIVAVSVNGQTSSSMTYNAIDQRTDSGFEYDANGRMVRDDAGRKYIFDDVDHLLAVETAGGSNSTKFAYHGDDSLAGIARPQGKTGLFYHAGTQEINAVSHEEEAGQAQDKSSILRSNGSILAAYPASSGQAAAVPTTYLFEQHGSTAMQLAGEESTAISYEPYGAHSSTCPLKPQTSFAFGQELVDALTGVVYLRSRFYQPDLRCFLSMDSQLVENRYAYCQGDPVNLFDPTGHFSLRKVLTAVVGTVAAAGVAFVTLGSAALPAALAAGAAAAGASAATATVVSTVATGMVAAAAGNVMGNLVTATLDWAAGDEWAYSWSGLGRDVLAGALGSAVTAGLGVVGGRVETALMDAGYRTGWVAGATVTTGIVADFGVQRTIAAAYGQPFFEAQTLTDAVMSVLIGAAISHAGRRLSRNRRVGAMMEAEGSSTRANSVELRSLSTSEFVESGIDVKAAWGDVTRYCKDGTKNPFKRGPGPDPNGGGKELGIPLLTYDRRNNVYRV</sequence>
<feature type="region of interest" description="Disordered" evidence="1">
    <location>
        <begin position="1592"/>
        <end position="1614"/>
    </location>
</feature>
<dbReference type="NCBIfam" id="TIGR01643">
    <property type="entry name" value="YD_repeat_2x"/>
    <property type="match status" value="1"/>
</dbReference>
<feature type="region of interest" description="Disordered" evidence="1">
    <location>
        <begin position="657"/>
        <end position="678"/>
    </location>
</feature>
<evidence type="ECO:0000313" key="2">
    <source>
        <dbReference type="EMBL" id="ETR99102.1"/>
    </source>
</evidence>